<accession>A0ABQ1MQ71</accession>
<dbReference type="InterPro" id="IPR008756">
    <property type="entry name" value="Peptidase_M56"/>
</dbReference>
<dbReference type="EMBL" id="BMFD01000006">
    <property type="protein sequence ID" value="GGC42696.1"/>
    <property type="molecule type" value="Genomic_DNA"/>
</dbReference>
<evidence type="ECO:0000313" key="4">
    <source>
        <dbReference type="EMBL" id="GGC42696.1"/>
    </source>
</evidence>
<keyword evidence="2" id="KW-0472">Membrane</keyword>
<gene>
    <name evidence="4" type="ORF">GCM10010993_21590</name>
</gene>
<dbReference type="Proteomes" id="UP000635885">
    <property type="component" value="Unassembled WGS sequence"/>
</dbReference>
<feature type="coiled-coil region" evidence="1">
    <location>
        <begin position="663"/>
        <end position="690"/>
    </location>
</feature>
<evidence type="ECO:0000259" key="3">
    <source>
        <dbReference type="Pfam" id="PF05569"/>
    </source>
</evidence>
<keyword evidence="2" id="KW-1133">Transmembrane helix</keyword>
<dbReference type="PANTHER" id="PTHR34978:SF3">
    <property type="entry name" value="SLR0241 PROTEIN"/>
    <property type="match status" value="1"/>
</dbReference>
<keyword evidence="2" id="KW-0812">Transmembrane</keyword>
<evidence type="ECO:0000256" key="1">
    <source>
        <dbReference type="SAM" id="Coils"/>
    </source>
</evidence>
<evidence type="ECO:0000313" key="5">
    <source>
        <dbReference type="Proteomes" id="UP000635885"/>
    </source>
</evidence>
<dbReference type="Pfam" id="PF05569">
    <property type="entry name" value="Peptidase_M56"/>
    <property type="match status" value="1"/>
</dbReference>
<comment type="caution">
    <text evidence="4">The sequence shown here is derived from an EMBL/GenBank/DDBJ whole genome shotgun (WGS) entry which is preliminary data.</text>
</comment>
<dbReference type="PANTHER" id="PTHR34978">
    <property type="entry name" value="POSSIBLE SENSOR-TRANSDUCER PROTEIN BLAR"/>
    <property type="match status" value="1"/>
</dbReference>
<dbReference type="RefSeq" id="WP_188442695.1">
    <property type="nucleotide sequence ID" value="NZ_BMFD01000006.1"/>
</dbReference>
<feature type="transmembrane region" description="Helical" evidence="2">
    <location>
        <begin position="12"/>
        <end position="38"/>
    </location>
</feature>
<name>A0ABQ1MQ71_9BACT</name>
<feature type="transmembrane region" description="Helical" evidence="2">
    <location>
        <begin position="50"/>
        <end position="72"/>
    </location>
</feature>
<dbReference type="Gene3D" id="3.30.2010.10">
    <property type="entry name" value="Metalloproteases ('zincins'), catalytic domain"/>
    <property type="match status" value="1"/>
</dbReference>
<feature type="transmembrane region" description="Helical" evidence="2">
    <location>
        <begin position="183"/>
        <end position="208"/>
    </location>
</feature>
<reference evidence="5" key="1">
    <citation type="journal article" date="2019" name="Int. J. Syst. Evol. Microbiol.">
        <title>The Global Catalogue of Microorganisms (GCM) 10K type strain sequencing project: providing services to taxonomists for standard genome sequencing and annotation.</title>
        <authorList>
            <consortium name="The Broad Institute Genomics Platform"/>
            <consortium name="The Broad Institute Genome Sequencing Center for Infectious Disease"/>
            <person name="Wu L."/>
            <person name="Ma J."/>
        </authorList>
    </citation>
    <scope>NUCLEOTIDE SEQUENCE [LARGE SCALE GENOMIC DNA]</scope>
    <source>
        <strain evidence="5">CGMCC 1.12479</strain>
    </source>
</reference>
<keyword evidence="1" id="KW-0175">Coiled coil</keyword>
<dbReference type="InterPro" id="IPR052173">
    <property type="entry name" value="Beta-lactam_resp_regulator"/>
</dbReference>
<protein>
    <recommendedName>
        <fullName evidence="3">Peptidase M56 domain-containing protein</fullName>
    </recommendedName>
</protein>
<feature type="transmembrane region" description="Helical" evidence="2">
    <location>
        <begin position="228"/>
        <end position="250"/>
    </location>
</feature>
<feature type="coiled-coil region" evidence="1">
    <location>
        <begin position="774"/>
        <end position="848"/>
    </location>
</feature>
<organism evidence="4 5">
    <name type="scientific">Belliella aquatica</name>
    <dbReference type="NCBI Taxonomy" id="1323734"/>
    <lineage>
        <taxon>Bacteria</taxon>
        <taxon>Pseudomonadati</taxon>
        <taxon>Bacteroidota</taxon>
        <taxon>Cytophagia</taxon>
        <taxon>Cytophagales</taxon>
        <taxon>Cyclobacteriaceae</taxon>
        <taxon>Belliella</taxon>
    </lineage>
</organism>
<feature type="transmembrane region" description="Helical" evidence="2">
    <location>
        <begin position="121"/>
        <end position="142"/>
    </location>
</feature>
<dbReference type="CDD" id="cd07341">
    <property type="entry name" value="M56_BlaR1_MecR1_like"/>
    <property type="match status" value="1"/>
</dbReference>
<sequence>MEWINEIIPENYLYAIGWMLVHSIWQIAGLGLVLWLSLGFLHKKSAELKYRLGVITLLLLVFSSISTEIFYFEPTHESTANQAIFIPENDIVYLPTDFEVPKTSETTFEILSKQIERRIPILVNIWLIGAILFMIKFGGALAEIRNLSLKPKKTIEGSWQTALIDFSQKLKVKQTVKLFLSKFVYSPVTYGVFKPVILIPAGLIFQLSPSQIEAIIAHELAHIKRYDYLVNLIQSAMEVIFFFHPAFWYINSIIKTEREHACDDAAIQVGIRARDLAEALVVIVNHAKQSQPQLALAAAKSKTPTLDRIKRIMGFHTSHKQTSTLTRFTMMLTLILSASLILGAQTDKSNDFNSDPTLTKIHSEFNLADDFWLNFPQDENAGKNIEKEIANDLKHNLGTPLKELSESLGFISKAFSAFSNNAEKPKSYDFKVSLSEDGKPFSIEDISKDMKSDLLSRFDNHKFYGDTLHVWSNLKTDSDKSYIKSISDNLNSNGSVSHTMKITPLEFQGGDFSAMPLLTLSEKMTIPHIHLDSIKKLNSKQISQVTIKEYKADSVLLKKLLENPSFKLANDSYEKSDSKHFITFLEPFKNAKFDPLKNITPGFKFNLNVDSLMIKKELELAKIKASEFAQKQTLGLAKVQSAPRIGSNINSHQKDSLDLTKQLRVAVEKLKSATNEKEKAEAVKKISEIANYLDDYNIGRVQPPMEVDSEAYNRLLLGQTYSTSPNYSESRKLTEAEQKEKKKLEETYKTEFDKYQKEFGSFMKEYQQKLETWQKEQEPLLKAYQEKMAKLEEEAKPLMEEYQQKMNTWMKENEGRFKFYQEKMSSLQKEYAIKIQELQKEIQENKKSEKN</sequence>
<evidence type="ECO:0000256" key="2">
    <source>
        <dbReference type="SAM" id="Phobius"/>
    </source>
</evidence>
<feature type="domain" description="Peptidase M56" evidence="3">
    <location>
        <begin position="26"/>
        <end position="310"/>
    </location>
</feature>
<proteinExistence type="predicted"/>
<keyword evidence="5" id="KW-1185">Reference proteome</keyword>